<reference evidence="1" key="1">
    <citation type="submission" date="2023-03" db="EMBL/GenBank/DDBJ databases">
        <title>Massive genome expansion in bonnet fungi (Mycena s.s.) driven by repeated elements and novel gene families across ecological guilds.</title>
        <authorList>
            <consortium name="Lawrence Berkeley National Laboratory"/>
            <person name="Harder C.B."/>
            <person name="Miyauchi S."/>
            <person name="Viragh M."/>
            <person name="Kuo A."/>
            <person name="Thoen E."/>
            <person name="Andreopoulos B."/>
            <person name="Lu D."/>
            <person name="Skrede I."/>
            <person name="Drula E."/>
            <person name="Henrissat B."/>
            <person name="Morin E."/>
            <person name="Kohler A."/>
            <person name="Barry K."/>
            <person name="LaButti K."/>
            <person name="Morin E."/>
            <person name="Salamov A."/>
            <person name="Lipzen A."/>
            <person name="Mereny Z."/>
            <person name="Hegedus B."/>
            <person name="Baldrian P."/>
            <person name="Stursova M."/>
            <person name="Weitz H."/>
            <person name="Taylor A."/>
            <person name="Grigoriev I.V."/>
            <person name="Nagy L.G."/>
            <person name="Martin F."/>
            <person name="Kauserud H."/>
        </authorList>
    </citation>
    <scope>NUCLEOTIDE SEQUENCE</scope>
    <source>
        <strain evidence="1">CBHHK067</strain>
    </source>
</reference>
<sequence length="302" mass="32542">MGGVFLLRLGGCTWRIPRPARRHRCANGDDTPHIHRPGIVCLYGWALDELLARVEGVLDVFASTGTMCICGEVMWGLPLVVAGCGWVRLRGVLAWTMACAILAGCGGWCPSKLAVVWAGSIHLGTFVWRGTQTRAISLRGVGRAACARGSADNGVCGRVGNIVLSRSSMYLKISNVFDTTSSVECSQSAQGKLIQDDQPPCYSAATSPTPLYELLQTATNHYAPATSFYPLLPAAYAALQTATSRYELLHSCYQLLQRSTSCYRRSTNRYEPLPAATQLLPEPATSCYAVLRGCYPAVLPGC</sequence>
<evidence type="ECO:0000313" key="1">
    <source>
        <dbReference type="EMBL" id="KAJ7698685.1"/>
    </source>
</evidence>
<dbReference type="AlphaFoldDB" id="A0AAD7GK26"/>
<keyword evidence="2" id="KW-1185">Reference proteome</keyword>
<evidence type="ECO:0000313" key="2">
    <source>
        <dbReference type="Proteomes" id="UP001221757"/>
    </source>
</evidence>
<gene>
    <name evidence="1" type="ORF">B0H17DRAFT_1196781</name>
</gene>
<comment type="caution">
    <text evidence="1">The sequence shown here is derived from an EMBL/GenBank/DDBJ whole genome shotgun (WGS) entry which is preliminary data.</text>
</comment>
<proteinExistence type="predicted"/>
<dbReference type="Proteomes" id="UP001221757">
    <property type="component" value="Unassembled WGS sequence"/>
</dbReference>
<accession>A0AAD7GK26</accession>
<dbReference type="EMBL" id="JARKIE010000025">
    <property type="protein sequence ID" value="KAJ7698685.1"/>
    <property type="molecule type" value="Genomic_DNA"/>
</dbReference>
<protein>
    <submittedName>
        <fullName evidence="1">Uncharacterized protein</fullName>
    </submittedName>
</protein>
<name>A0AAD7GK26_MYCRO</name>
<organism evidence="1 2">
    <name type="scientific">Mycena rosella</name>
    <name type="common">Pink bonnet</name>
    <name type="synonym">Agaricus rosellus</name>
    <dbReference type="NCBI Taxonomy" id="1033263"/>
    <lineage>
        <taxon>Eukaryota</taxon>
        <taxon>Fungi</taxon>
        <taxon>Dikarya</taxon>
        <taxon>Basidiomycota</taxon>
        <taxon>Agaricomycotina</taxon>
        <taxon>Agaricomycetes</taxon>
        <taxon>Agaricomycetidae</taxon>
        <taxon>Agaricales</taxon>
        <taxon>Marasmiineae</taxon>
        <taxon>Mycenaceae</taxon>
        <taxon>Mycena</taxon>
    </lineage>
</organism>